<dbReference type="EMBL" id="JADDXF010000007">
    <property type="protein sequence ID" value="MBE8429378.1"/>
    <property type="molecule type" value="Genomic_DNA"/>
</dbReference>
<evidence type="ECO:0000256" key="6">
    <source>
        <dbReference type="ARBA" id="ARBA00022679"/>
    </source>
</evidence>
<keyword evidence="5 8" id="KW-0963">Cytoplasm</keyword>
<dbReference type="AlphaFoldDB" id="A0AA41BHZ9"/>
<evidence type="ECO:0000259" key="9">
    <source>
        <dbReference type="Pfam" id="PF00793"/>
    </source>
</evidence>
<dbReference type="InterPro" id="IPR013785">
    <property type="entry name" value="Aldolase_TIM"/>
</dbReference>
<evidence type="ECO:0000256" key="3">
    <source>
        <dbReference type="ARBA" id="ARBA00004845"/>
    </source>
</evidence>
<organism evidence="10 11">
    <name type="scientific">Leptospira interrogans serovar Pomona</name>
    <dbReference type="NCBI Taxonomy" id="44276"/>
    <lineage>
        <taxon>Bacteria</taxon>
        <taxon>Pseudomonadati</taxon>
        <taxon>Spirochaetota</taxon>
        <taxon>Spirochaetia</taxon>
        <taxon>Leptospirales</taxon>
        <taxon>Leptospiraceae</taxon>
        <taxon>Leptospira</taxon>
    </lineage>
</organism>
<sequence length="289" mass="31949">MNMKDNTCTKRDFLNGTKIGGDEPFFLISGPCVMENRDLLDRVCAEMIEVCGELKIPYIFKSSFDKANRSSVNSYRGPGLAEGIKNLEYIKNKYNVPVLTDIHETSQISPLKDVIDVYQIPAFLCRQTDLISQSAQTGKWVNVKKGQFLAPADTRHIAVKMNESGNNKLLVTERGTSFGYGNLIFDGRAIPIIHGFDIPLVFDATHSAQLPGAAGNSTGGQREFIPSILRSAVSFGIEGIFMEVHPDPPNALSDATTQYPLSQIKSLLKEMIGLDRYIKKEILISRSSL</sequence>
<evidence type="ECO:0000256" key="1">
    <source>
        <dbReference type="ARBA" id="ARBA00004496"/>
    </source>
</evidence>
<dbReference type="EC" id="2.5.1.55" evidence="8"/>
<dbReference type="Proteomes" id="UP000644282">
    <property type="component" value="Unassembled WGS sequence"/>
</dbReference>
<dbReference type="SUPFAM" id="SSF51569">
    <property type="entry name" value="Aldolase"/>
    <property type="match status" value="1"/>
</dbReference>
<keyword evidence="6 8" id="KW-0808">Transferase</keyword>
<dbReference type="GeneID" id="61144840"/>
<comment type="pathway">
    <text evidence="3 8">Carbohydrate biosynthesis; 3-deoxy-D-manno-octulosonate biosynthesis; 3-deoxy-D-manno-octulosonate from D-ribulose 5-phosphate: step 2/3.</text>
</comment>
<gene>
    <name evidence="8 10" type="primary">kdsA</name>
    <name evidence="10" type="ORF">IQB77_05820</name>
</gene>
<dbReference type="NCBIfam" id="TIGR01362">
    <property type="entry name" value="KDO8P_synth"/>
    <property type="match status" value="1"/>
</dbReference>
<feature type="domain" description="DAHP synthetase I/KDSA" evidence="9">
    <location>
        <begin position="16"/>
        <end position="278"/>
    </location>
</feature>
<accession>A0AA41BHZ9</accession>
<evidence type="ECO:0000256" key="5">
    <source>
        <dbReference type="ARBA" id="ARBA00022490"/>
    </source>
</evidence>
<reference evidence="10" key="1">
    <citation type="submission" date="2020-10" db="EMBL/GenBank/DDBJ databases">
        <title>New Zealand Leptospira genomics.</title>
        <authorList>
            <person name="Wilkinson D.A."/>
            <person name="Nisa S."/>
            <person name="Moinet M."/>
            <person name="Benschop J."/>
        </authorList>
    </citation>
    <scope>NUCLEOTIDE SEQUENCE</scope>
    <source>
        <strain evidence="10">ESR8</strain>
    </source>
</reference>
<comment type="caution">
    <text evidence="10">The sequence shown here is derived from an EMBL/GenBank/DDBJ whole genome shotgun (WGS) entry which is preliminary data.</text>
</comment>
<dbReference type="Gene3D" id="3.20.20.70">
    <property type="entry name" value="Aldolase class I"/>
    <property type="match status" value="1"/>
</dbReference>
<dbReference type="NCBIfam" id="NF003543">
    <property type="entry name" value="PRK05198.1"/>
    <property type="match status" value="1"/>
</dbReference>
<evidence type="ECO:0000313" key="10">
    <source>
        <dbReference type="EMBL" id="MBE8429378.1"/>
    </source>
</evidence>
<evidence type="ECO:0000256" key="4">
    <source>
        <dbReference type="ARBA" id="ARBA00010499"/>
    </source>
</evidence>
<name>A0AA41BHZ9_LEPIR</name>
<keyword evidence="8" id="KW-0448">Lipopolysaccharide biosynthesis</keyword>
<dbReference type="Pfam" id="PF00793">
    <property type="entry name" value="DAHP_synth_1"/>
    <property type="match status" value="1"/>
</dbReference>
<proteinExistence type="inferred from homology"/>
<dbReference type="HAMAP" id="MF_00056">
    <property type="entry name" value="KDO8P_synth"/>
    <property type="match status" value="1"/>
</dbReference>
<protein>
    <recommendedName>
        <fullName evidence="8">2-dehydro-3-deoxyphosphooctonate aldolase</fullName>
        <ecNumber evidence="8">2.5.1.55</ecNumber>
    </recommendedName>
    <alternativeName>
        <fullName evidence="8">3-deoxy-D-manno-octulosonic acid 8-phosphate synthase</fullName>
    </alternativeName>
    <alternativeName>
        <fullName evidence="8">KDO-8-phosphate synthase</fullName>
        <shortName evidence="8">KDO 8-P synthase</shortName>
        <shortName evidence="8">KDOPS</shortName>
    </alternativeName>
    <alternativeName>
        <fullName evidence="8">Phospho-2-dehydro-3-deoxyoctonate aldolase</fullName>
    </alternativeName>
</protein>
<dbReference type="GO" id="GO:0008676">
    <property type="term" value="F:3-deoxy-8-phosphooctulonate synthase activity"/>
    <property type="evidence" value="ECO:0007669"/>
    <property type="project" value="UniProtKB-UniRule"/>
</dbReference>
<comment type="catalytic activity">
    <reaction evidence="7 8">
        <text>D-arabinose 5-phosphate + phosphoenolpyruvate + H2O = 3-deoxy-alpha-D-manno-2-octulosonate-8-phosphate + phosphate</text>
        <dbReference type="Rhea" id="RHEA:14053"/>
        <dbReference type="ChEBI" id="CHEBI:15377"/>
        <dbReference type="ChEBI" id="CHEBI:43474"/>
        <dbReference type="ChEBI" id="CHEBI:57693"/>
        <dbReference type="ChEBI" id="CHEBI:58702"/>
        <dbReference type="ChEBI" id="CHEBI:85985"/>
        <dbReference type="EC" id="2.5.1.55"/>
    </reaction>
</comment>
<evidence type="ECO:0000256" key="7">
    <source>
        <dbReference type="ARBA" id="ARBA00049112"/>
    </source>
</evidence>
<dbReference type="InterPro" id="IPR006269">
    <property type="entry name" value="KDO8P_synthase"/>
</dbReference>
<comment type="subcellular location">
    <subcellularLocation>
        <location evidence="1 8">Cytoplasm</location>
    </subcellularLocation>
</comment>
<dbReference type="RefSeq" id="WP_001056080.1">
    <property type="nucleotide sequence ID" value="NZ_CP186594.1"/>
</dbReference>
<evidence type="ECO:0000313" key="11">
    <source>
        <dbReference type="Proteomes" id="UP000644282"/>
    </source>
</evidence>
<comment type="similarity">
    <text evidence="4 8">Belongs to the KdsA family.</text>
</comment>
<comment type="pathway">
    <text evidence="2">Bacterial outer membrane biogenesis; lipopolysaccharide biosynthesis.</text>
</comment>
<dbReference type="PANTHER" id="PTHR21057">
    <property type="entry name" value="PHOSPHO-2-DEHYDRO-3-DEOXYHEPTONATE ALDOLASE"/>
    <property type="match status" value="1"/>
</dbReference>
<evidence type="ECO:0000256" key="8">
    <source>
        <dbReference type="HAMAP-Rule" id="MF_00056"/>
    </source>
</evidence>
<evidence type="ECO:0000256" key="2">
    <source>
        <dbReference type="ARBA" id="ARBA00004756"/>
    </source>
</evidence>
<dbReference type="GO" id="GO:0005737">
    <property type="term" value="C:cytoplasm"/>
    <property type="evidence" value="ECO:0007669"/>
    <property type="project" value="UniProtKB-SubCell"/>
</dbReference>
<dbReference type="GO" id="GO:0019294">
    <property type="term" value="P:keto-3-deoxy-D-manno-octulosonic acid biosynthetic process"/>
    <property type="evidence" value="ECO:0007669"/>
    <property type="project" value="UniProtKB-UniRule"/>
</dbReference>
<dbReference type="InterPro" id="IPR006218">
    <property type="entry name" value="DAHP1/KDSA"/>
</dbReference>